<dbReference type="PROSITE" id="PS00211">
    <property type="entry name" value="ABC_TRANSPORTER_1"/>
    <property type="match status" value="1"/>
</dbReference>
<name>A0A914YLJ3_9BILA</name>
<proteinExistence type="inferred from homology"/>
<evidence type="ECO:0000313" key="10">
    <source>
        <dbReference type="WBParaSite" id="PSU_v2.g20424.t1"/>
    </source>
</evidence>
<dbReference type="GO" id="GO:0016887">
    <property type="term" value="F:ATP hydrolysis activity"/>
    <property type="evidence" value="ECO:0007669"/>
    <property type="project" value="InterPro"/>
</dbReference>
<evidence type="ECO:0000256" key="3">
    <source>
        <dbReference type="ARBA" id="ARBA00022692"/>
    </source>
</evidence>
<dbReference type="InterPro" id="IPR003439">
    <property type="entry name" value="ABC_transporter-like_ATP-bd"/>
</dbReference>
<keyword evidence="7" id="KW-0472">Membrane</keyword>
<reference evidence="10" key="1">
    <citation type="submission" date="2022-11" db="UniProtKB">
        <authorList>
            <consortium name="WormBaseParasite"/>
        </authorList>
    </citation>
    <scope>IDENTIFICATION</scope>
</reference>
<keyword evidence="9" id="KW-1185">Reference proteome</keyword>
<dbReference type="PANTHER" id="PTHR11384:SF59">
    <property type="entry name" value="LYSOSOMAL COBALAMIN TRANSPORTER ABCD4"/>
    <property type="match status" value="1"/>
</dbReference>
<comment type="similarity">
    <text evidence="1">Belongs to the ABC transporter superfamily. ABCD family. Peroxisomal fatty acyl CoA transporter (TC 3.A.1.203) subfamily.</text>
</comment>
<dbReference type="CDD" id="cd03223">
    <property type="entry name" value="ABCD_peroxisomal_ALDP"/>
    <property type="match status" value="1"/>
</dbReference>
<dbReference type="Pfam" id="PF00005">
    <property type="entry name" value="ABC_tran"/>
    <property type="match status" value="1"/>
</dbReference>
<dbReference type="GO" id="GO:0005778">
    <property type="term" value="C:peroxisomal membrane"/>
    <property type="evidence" value="ECO:0007669"/>
    <property type="project" value="TreeGrafter"/>
</dbReference>
<evidence type="ECO:0000256" key="6">
    <source>
        <dbReference type="ARBA" id="ARBA00022989"/>
    </source>
</evidence>
<feature type="domain" description="ABC transporter" evidence="8">
    <location>
        <begin position="1"/>
        <end position="215"/>
    </location>
</feature>
<keyword evidence="6" id="KW-1133">Transmembrane helix</keyword>
<dbReference type="Proteomes" id="UP000887577">
    <property type="component" value="Unplaced"/>
</dbReference>
<evidence type="ECO:0000256" key="1">
    <source>
        <dbReference type="ARBA" id="ARBA00008575"/>
    </source>
</evidence>
<evidence type="ECO:0000256" key="7">
    <source>
        <dbReference type="ARBA" id="ARBA00023136"/>
    </source>
</evidence>
<dbReference type="InterPro" id="IPR027417">
    <property type="entry name" value="P-loop_NTPase"/>
</dbReference>
<dbReference type="SUPFAM" id="SSF52540">
    <property type="entry name" value="P-loop containing nucleoside triphosphate hydrolases"/>
    <property type="match status" value="1"/>
</dbReference>
<keyword evidence="3" id="KW-0812">Transmembrane</keyword>
<dbReference type="InterPro" id="IPR017871">
    <property type="entry name" value="ABC_transporter-like_CS"/>
</dbReference>
<dbReference type="GO" id="GO:0007031">
    <property type="term" value="P:peroxisome organization"/>
    <property type="evidence" value="ECO:0007669"/>
    <property type="project" value="TreeGrafter"/>
</dbReference>
<evidence type="ECO:0000259" key="8">
    <source>
        <dbReference type="PROSITE" id="PS50893"/>
    </source>
</evidence>
<evidence type="ECO:0000256" key="4">
    <source>
        <dbReference type="ARBA" id="ARBA00022741"/>
    </source>
</evidence>
<dbReference type="PROSITE" id="PS50893">
    <property type="entry name" value="ABC_TRANSPORTER_2"/>
    <property type="match status" value="1"/>
</dbReference>
<dbReference type="Gene3D" id="3.40.50.300">
    <property type="entry name" value="P-loop containing nucleotide triphosphate hydrolases"/>
    <property type="match status" value="1"/>
</dbReference>
<evidence type="ECO:0000256" key="5">
    <source>
        <dbReference type="ARBA" id="ARBA00022840"/>
    </source>
</evidence>
<dbReference type="GO" id="GO:0015910">
    <property type="term" value="P:long-chain fatty acid import into peroxisome"/>
    <property type="evidence" value="ECO:0007669"/>
    <property type="project" value="TreeGrafter"/>
</dbReference>
<evidence type="ECO:0000256" key="2">
    <source>
        <dbReference type="ARBA" id="ARBA00022448"/>
    </source>
</evidence>
<dbReference type="GO" id="GO:0005524">
    <property type="term" value="F:ATP binding"/>
    <property type="evidence" value="ECO:0007669"/>
    <property type="project" value="UniProtKB-KW"/>
</dbReference>
<keyword evidence="2" id="KW-0813">Transport</keyword>
<dbReference type="InterPro" id="IPR050835">
    <property type="entry name" value="ABC_transporter_sub-D"/>
</dbReference>
<dbReference type="GO" id="GO:0006635">
    <property type="term" value="P:fatty acid beta-oxidation"/>
    <property type="evidence" value="ECO:0007669"/>
    <property type="project" value="TreeGrafter"/>
</dbReference>
<keyword evidence="5" id="KW-0067">ATP-binding</keyword>
<dbReference type="GO" id="GO:0042626">
    <property type="term" value="F:ATPase-coupled transmembrane transporter activity"/>
    <property type="evidence" value="ECO:0007669"/>
    <property type="project" value="TreeGrafter"/>
</dbReference>
<dbReference type="AlphaFoldDB" id="A0A914YLJ3"/>
<evidence type="ECO:0000313" key="9">
    <source>
        <dbReference type="Proteomes" id="UP000887577"/>
    </source>
</evidence>
<sequence>MFHVVGRSSDLSFQIIQGKNILITGDSSSGKTSILRALAGLWTCVTGKIERHWKLRPSCILFLPQRPYFPNGGLTLRQQLVYPLKALPVEKDVSRLEQILTWLNMEYLLQRCNGFDSPVDFDWNETLSPGELQRLSIGRVLYHRPRIAFLDESTSAISFEMEQQLYKLLQDEKISYISVAHRRSLRHFHDIELHLDGRGGWAFREMDDDSLKSQQQI</sequence>
<dbReference type="SMART" id="SM00382">
    <property type="entry name" value="AAA"/>
    <property type="match status" value="1"/>
</dbReference>
<dbReference type="GO" id="GO:0005324">
    <property type="term" value="F:long-chain fatty acid transmembrane transporter activity"/>
    <property type="evidence" value="ECO:0007669"/>
    <property type="project" value="TreeGrafter"/>
</dbReference>
<dbReference type="WBParaSite" id="PSU_v2.g20424.t1">
    <property type="protein sequence ID" value="PSU_v2.g20424.t1"/>
    <property type="gene ID" value="PSU_v2.g20424"/>
</dbReference>
<accession>A0A914YLJ3</accession>
<organism evidence="9 10">
    <name type="scientific">Panagrolaimus superbus</name>
    <dbReference type="NCBI Taxonomy" id="310955"/>
    <lineage>
        <taxon>Eukaryota</taxon>
        <taxon>Metazoa</taxon>
        <taxon>Ecdysozoa</taxon>
        <taxon>Nematoda</taxon>
        <taxon>Chromadorea</taxon>
        <taxon>Rhabditida</taxon>
        <taxon>Tylenchina</taxon>
        <taxon>Panagrolaimomorpha</taxon>
        <taxon>Panagrolaimoidea</taxon>
        <taxon>Panagrolaimidae</taxon>
        <taxon>Panagrolaimus</taxon>
    </lineage>
</organism>
<dbReference type="InterPro" id="IPR003593">
    <property type="entry name" value="AAA+_ATPase"/>
</dbReference>
<dbReference type="GO" id="GO:0042760">
    <property type="term" value="P:very long-chain fatty acid catabolic process"/>
    <property type="evidence" value="ECO:0007669"/>
    <property type="project" value="TreeGrafter"/>
</dbReference>
<dbReference type="PANTHER" id="PTHR11384">
    <property type="entry name" value="ATP-BINDING CASSETTE, SUB-FAMILY D MEMBER"/>
    <property type="match status" value="1"/>
</dbReference>
<keyword evidence="4" id="KW-0547">Nucleotide-binding</keyword>
<protein>
    <submittedName>
        <fullName evidence="10">ABC transporter domain-containing protein</fullName>
    </submittedName>
</protein>